<feature type="domain" description="HTH myb-type" evidence="8">
    <location>
        <begin position="127"/>
        <end position="183"/>
    </location>
</feature>
<evidence type="ECO:0000256" key="1">
    <source>
        <dbReference type="ARBA" id="ARBA00023015"/>
    </source>
</evidence>
<dbReference type="InterPro" id="IPR056195">
    <property type="entry name" value="HTH_70"/>
</dbReference>
<feature type="domain" description="Myb-like" evidence="6">
    <location>
        <begin position="127"/>
        <end position="179"/>
    </location>
</feature>
<dbReference type="Pfam" id="PF23671">
    <property type="entry name" value="HTH_70"/>
    <property type="match status" value="1"/>
</dbReference>
<dbReference type="AlphaFoldDB" id="A0A921Q1H8"/>
<dbReference type="PROSITE" id="PS51293">
    <property type="entry name" value="SANT"/>
    <property type="match status" value="1"/>
</dbReference>
<dbReference type="Gene3D" id="1.10.10.60">
    <property type="entry name" value="Homeodomain-like"/>
    <property type="match status" value="1"/>
</dbReference>
<gene>
    <name evidence="9" type="ORF">BDA96_10G069200</name>
</gene>
<evidence type="ECO:0008006" key="11">
    <source>
        <dbReference type="Google" id="ProtNLM"/>
    </source>
</evidence>
<reference evidence="9" key="2">
    <citation type="submission" date="2020-10" db="EMBL/GenBank/DDBJ databases">
        <authorList>
            <person name="Cooper E.A."/>
            <person name="Brenton Z.W."/>
            <person name="Flinn B.S."/>
            <person name="Jenkins J."/>
            <person name="Shu S."/>
            <person name="Flowers D."/>
            <person name="Luo F."/>
            <person name="Wang Y."/>
            <person name="Xia P."/>
            <person name="Barry K."/>
            <person name="Daum C."/>
            <person name="Lipzen A."/>
            <person name="Yoshinaga Y."/>
            <person name="Schmutz J."/>
            <person name="Saski C."/>
            <person name="Vermerris W."/>
            <person name="Kresovich S."/>
        </authorList>
    </citation>
    <scope>NUCLEOTIDE SEQUENCE</scope>
</reference>
<dbReference type="KEGG" id="sbi:8076172"/>
<organism evidence="9 10">
    <name type="scientific">Sorghum bicolor</name>
    <name type="common">Sorghum</name>
    <name type="synonym">Sorghum vulgare</name>
    <dbReference type="NCBI Taxonomy" id="4558"/>
    <lineage>
        <taxon>Eukaryota</taxon>
        <taxon>Viridiplantae</taxon>
        <taxon>Streptophyta</taxon>
        <taxon>Embryophyta</taxon>
        <taxon>Tracheophyta</taxon>
        <taxon>Spermatophyta</taxon>
        <taxon>Magnoliopsida</taxon>
        <taxon>Liliopsida</taxon>
        <taxon>Poales</taxon>
        <taxon>Poaceae</taxon>
        <taxon>PACMAD clade</taxon>
        <taxon>Panicoideae</taxon>
        <taxon>Andropogonodae</taxon>
        <taxon>Andropogoneae</taxon>
        <taxon>Sorghinae</taxon>
        <taxon>Sorghum</taxon>
    </lineage>
</organism>
<evidence type="ECO:0000259" key="6">
    <source>
        <dbReference type="PROSITE" id="PS50090"/>
    </source>
</evidence>
<feature type="compositionally biased region" description="Basic and acidic residues" evidence="5">
    <location>
        <begin position="106"/>
        <end position="128"/>
    </location>
</feature>
<dbReference type="PANTHER" id="PTHR44042">
    <property type="entry name" value="DUPLICATED HOMEODOMAIN-LIKE SUPERFAMILY PROTEIN-RELATED"/>
    <property type="match status" value="1"/>
</dbReference>
<dbReference type="PROSITE" id="PS50090">
    <property type="entry name" value="MYB_LIKE"/>
    <property type="match status" value="1"/>
</dbReference>
<keyword evidence="1" id="KW-0805">Transcription regulation</keyword>
<dbReference type="SUPFAM" id="SSF46689">
    <property type="entry name" value="Homeodomain-like"/>
    <property type="match status" value="1"/>
</dbReference>
<accession>A0A921Q1H8</accession>
<evidence type="ECO:0000256" key="5">
    <source>
        <dbReference type="SAM" id="MobiDB-lite"/>
    </source>
</evidence>
<feature type="region of interest" description="Disordered" evidence="5">
    <location>
        <begin position="257"/>
        <end position="288"/>
    </location>
</feature>
<dbReference type="Proteomes" id="UP000807115">
    <property type="component" value="Chromosome 10"/>
</dbReference>
<evidence type="ECO:0000256" key="4">
    <source>
        <dbReference type="ARBA" id="ARBA00023242"/>
    </source>
</evidence>
<dbReference type="PANTHER" id="PTHR44042:SF44">
    <property type="entry name" value="MYB DNA-BINDING DOMAIN SUPERFAMILY PROTEIN-RELATED"/>
    <property type="match status" value="1"/>
</dbReference>
<name>A0A921Q1H8_SORBI</name>
<keyword evidence="4" id="KW-0539">Nucleus</keyword>
<dbReference type="SMART" id="SM00717">
    <property type="entry name" value="SANT"/>
    <property type="match status" value="1"/>
</dbReference>
<evidence type="ECO:0000259" key="8">
    <source>
        <dbReference type="PROSITE" id="PS51294"/>
    </source>
</evidence>
<dbReference type="EMBL" id="CM027689">
    <property type="protein sequence ID" value="KAG0513068.1"/>
    <property type="molecule type" value="Genomic_DNA"/>
</dbReference>
<evidence type="ECO:0000256" key="2">
    <source>
        <dbReference type="ARBA" id="ARBA00023125"/>
    </source>
</evidence>
<dbReference type="Gramene" id="EER89299">
    <property type="protein sequence ID" value="EER89299"/>
    <property type="gene ID" value="SORBI_3010G058000"/>
</dbReference>
<evidence type="ECO:0000259" key="7">
    <source>
        <dbReference type="PROSITE" id="PS51293"/>
    </source>
</evidence>
<feature type="region of interest" description="Disordered" evidence="5">
    <location>
        <begin position="94"/>
        <end position="134"/>
    </location>
</feature>
<dbReference type="NCBIfam" id="TIGR01557">
    <property type="entry name" value="myb_SHAQKYF"/>
    <property type="match status" value="1"/>
</dbReference>
<sequence length="306" mass="34724">MDPNYGEWNASEIKIVKDLIASHNANSTSANDINNKQIDIVDVLQARFPTKEKHKVTNLYADLMVENMHMMLSGNQHAMVSSKLVNDKFRMPVEHPTMDVSSGDLVEERKAKRKAGEDSHSQPDPQKERQRRRFWTTDEHRNFLYGLRAFGRSDWKNISKHFVTTRTPVQISSHAQKYFRRMENTTKRQRSSINDVGLCDDEPKVQTNASSLQGFTFTNGTYNSNHYGSNNSQFVAMSNLAKQMWFPSLCCTGQASSSSSNQATTLNRGEAGGSYVAPKMEGAESKTKLSSGEAEDFLFDKWMMRK</sequence>
<feature type="compositionally biased region" description="Polar residues" evidence="5">
    <location>
        <begin position="257"/>
        <end position="267"/>
    </location>
</feature>
<dbReference type="InterPro" id="IPR009057">
    <property type="entry name" value="Homeodomain-like_sf"/>
</dbReference>
<dbReference type="InterPro" id="IPR006447">
    <property type="entry name" value="Myb_dom_plants"/>
</dbReference>
<dbReference type="Pfam" id="PF00249">
    <property type="entry name" value="Myb_DNA-binding"/>
    <property type="match status" value="1"/>
</dbReference>
<protein>
    <recommendedName>
        <fullName evidence="11">HTH myb-type domain-containing protein</fullName>
    </recommendedName>
</protein>
<evidence type="ECO:0000256" key="3">
    <source>
        <dbReference type="ARBA" id="ARBA00023163"/>
    </source>
</evidence>
<proteinExistence type="predicted"/>
<dbReference type="OrthoDB" id="627701at2759"/>
<reference evidence="9" key="1">
    <citation type="journal article" date="2019" name="BMC Genomics">
        <title>A new reference genome for Sorghum bicolor reveals high levels of sequence similarity between sweet and grain genotypes: implications for the genetics of sugar metabolism.</title>
        <authorList>
            <person name="Cooper E.A."/>
            <person name="Brenton Z.W."/>
            <person name="Flinn B.S."/>
            <person name="Jenkins J."/>
            <person name="Shu S."/>
            <person name="Flowers D."/>
            <person name="Luo F."/>
            <person name="Wang Y."/>
            <person name="Xia P."/>
            <person name="Barry K."/>
            <person name="Daum C."/>
            <person name="Lipzen A."/>
            <person name="Yoshinaga Y."/>
            <person name="Schmutz J."/>
            <person name="Saski C."/>
            <person name="Vermerris W."/>
            <person name="Kresovich S."/>
        </authorList>
    </citation>
    <scope>NUCLEOTIDE SEQUENCE</scope>
</reference>
<keyword evidence="2" id="KW-0238">DNA-binding</keyword>
<comment type="caution">
    <text evidence="9">The sequence shown here is derived from an EMBL/GenBank/DDBJ whole genome shotgun (WGS) entry which is preliminary data.</text>
</comment>
<dbReference type="CDD" id="cd00167">
    <property type="entry name" value="SANT"/>
    <property type="match status" value="1"/>
</dbReference>
<evidence type="ECO:0000313" key="10">
    <source>
        <dbReference type="Proteomes" id="UP000807115"/>
    </source>
</evidence>
<dbReference type="InterPro" id="IPR017884">
    <property type="entry name" value="SANT_dom"/>
</dbReference>
<evidence type="ECO:0000313" key="9">
    <source>
        <dbReference type="EMBL" id="KAG0513068.1"/>
    </source>
</evidence>
<dbReference type="PROSITE" id="PS51294">
    <property type="entry name" value="HTH_MYB"/>
    <property type="match status" value="1"/>
</dbReference>
<dbReference type="InterPro" id="IPR017930">
    <property type="entry name" value="Myb_dom"/>
</dbReference>
<keyword evidence="3" id="KW-0804">Transcription</keyword>
<dbReference type="GO" id="GO:0003677">
    <property type="term" value="F:DNA binding"/>
    <property type="evidence" value="ECO:0007669"/>
    <property type="project" value="UniProtKB-KW"/>
</dbReference>
<dbReference type="OMA" id="TNHEKNK"/>
<feature type="domain" description="SANT" evidence="7">
    <location>
        <begin position="135"/>
        <end position="183"/>
    </location>
</feature>
<dbReference type="InterPro" id="IPR001005">
    <property type="entry name" value="SANT/Myb"/>
</dbReference>